<dbReference type="GO" id="GO:0005634">
    <property type="term" value="C:nucleus"/>
    <property type="evidence" value="ECO:0007669"/>
    <property type="project" value="UniProtKB-SubCell"/>
</dbReference>
<evidence type="ECO:0000256" key="5">
    <source>
        <dbReference type="ARBA" id="ARBA00024196"/>
    </source>
</evidence>
<dbReference type="Gene3D" id="3.80.10.10">
    <property type="entry name" value="Ribonuclease Inhibitor"/>
    <property type="match status" value="3"/>
</dbReference>
<dbReference type="PROSITE" id="PS50245">
    <property type="entry name" value="CAP_GLY_2"/>
    <property type="match status" value="1"/>
</dbReference>
<evidence type="ECO:0000256" key="3">
    <source>
        <dbReference type="ARBA" id="ARBA00022737"/>
    </source>
</evidence>
<keyword evidence="4" id="KW-0539">Nucleus</keyword>
<dbReference type="Pfam" id="PF14580">
    <property type="entry name" value="LRR_9"/>
    <property type="match status" value="1"/>
</dbReference>
<dbReference type="GO" id="GO:0030620">
    <property type="term" value="F:U2 snRNA binding"/>
    <property type="evidence" value="ECO:0007669"/>
    <property type="project" value="InterPro"/>
</dbReference>
<dbReference type="STRING" id="946122.A0A0C2X685"/>
<comment type="subcellular location">
    <subcellularLocation>
        <location evidence="1">Nucleus</location>
    </subcellularLocation>
</comment>
<dbReference type="EMBL" id="KN818225">
    <property type="protein sequence ID" value="KIL69842.1"/>
    <property type="molecule type" value="Genomic_DNA"/>
</dbReference>
<dbReference type="OrthoDB" id="5273213at2759"/>
<dbReference type="AlphaFoldDB" id="A0A0C2X685"/>
<gene>
    <name evidence="8" type="ORF">M378DRAFT_1050127</name>
</gene>
<organism evidence="8 9">
    <name type="scientific">Amanita muscaria (strain Koide BX008)</name>
    <dbReference type="NCBI Taxonomy" id="946122"/>
    <lineage>
        <taxon>Eukaryota</taxon>
        <taxon>Fungi</taxon>
        <taxon>Dikarya</taxon>
        <taxon>Basidiomycota</taxon>
        <taxon>Agaricomycotina</taxon>
        <taxon>Agaricomycetes</taxon>
        <taxon>Agaricomycetidae</taxon>
        <taxon>Agaricales</taxon>
        <taxon>Pluteineae</taxon>
        <taxon>Amanitaceae</taxon>
        <taxon>Amanita</taxon>
    </lineage>
</organism>
<dbReference type="SUPFAM" id="SSF74924">
    <property type="entry name" value="Cap-Gly domain"/>
    <property type="match status" value="1"/>
</dbReference>
<dbReference type="InParanoid" id="A0A0C2X685"/>
<evidence type="ECO:0000259" key="7">
    <source>
        <dbReference type="PROSITE" id="PS50245"/>
    </source>
</evidence>
<dbReference type="HOGENOM" id="CLU_017716_5_0_1"/>
<evidence type="ECO:0000256" key="4">
    <source>
        <dbReference type="ARBA" id="ARBA00023242"/>
    </source>
</evidence>
<dbReference type="SUPFAM" id="SSF52058">
    <property type="entry name" value="L domain-like"/>
    <property type="match status" value="1"/>
</dbReference>
<keyword evidence="2" id="KW-0433">Leucine-rich repeat</keyword>
<dbReference type="InterPro" id="IPR032675">
    <property type="entry name" value="LRR_dom_sf"/>
</dbReference>
<name>A0A0C2X685_AMAMK</name>
<dbReference type="GO" id="GO:0000398">
    <property type="term" value="P:mRNA splicing, via spliceosome"/>
    <property type="evidence" value="ECO:0007669"/>
    <property type="project" value="InterPro"/>
</dbReference>
<proteinExistence type="inferred from homology"/>
<dbReference type="SMART" id="SM01052">
    <property type="entry name" value="CAP_GLY"/>
    <property type="match status" value="1"/>
</dbReference>
<dbReference type="Pfam" id="PF01302">
    <property type="entry name" value="CAP_GLY"/>
    <property type="match status" value="1"/>
</dbReference>
<dbReference type="PROSITE" id="PS00845">
    <property type="entry name" value="CAP_GLY_1"/>
    <property type="match status" value="1"/>
</dbReference>
<dbReference type="PANTHER" id="PTHR10552">
    <property type="entry name" value="U2 SMALL NUCLEAR RIBONUCLEOPROTEIN A"/>
    <property type="match status" value="1"/>
</dbReference>
<sequence>MDLPTIGSRVDYTGFHGTVKYVGEVINSSGIWLGIEWDDPQRGKHDGVKDGVRYFHCLVPGTASFLRPSAKIAFNRSFLDALSSKYIEAPHGSGSKETVILGSSDGTIEVEAVGLDKIRTKLADLGQLREVSLDKENVSRSDPPGAILNMCPNIRGLDLSDCLIPTWDVLAQITSELPKLERLSLNRTRLALQTDMARLKDAFNNVVELQLNRTMTIWSDMMTVTSLMPHLQTVEMAYNRLSQLDTTDELASRSTIQSVNLEGNFCSDWNHLCNRFKLFPSLQRIVLTYTGLKLIPFPTGSRYPVGVKHLALSANKLKEWSDIDALASWCTNLESLNLGGNPLANEKNFRPITIARIPSLKVLDGSPVSQKERDDCELFYLSHITQNASKRPSELAREHPRWHELRLKHGQSELSTDQRAMPVKLREHIITLNIYVAASVTLIGQLKNFSYETLSHITLKVLPSMTLRLLRAKVSKVVKNRAAVRVMLWQQMKDGVLAELGTELDTRDLSWLGLEEGTAVVCAFDA</sequence>
<dbReference type="Proteomes" id="UP000054549">
    <property type="component" value="Unassembled WGS sequence"/>
</dbReference>
<dbReference type="InterPro" id="IPR036859">
    <property type="entry name" value="CAP-Gly_dom_sf"/>
</dbReference>
<comment type="similarity">
    <text evidence="5">Belongs to the U2 small nuclear ribonucleoprotein A family.</text>
</comment>
<evidence type="ECO:0000313" key="8">
    <source>
        <dbReference type="EMBL" id="KIL69842.1"/>
    </source>
</evidence>
<reference evidence="8 9" key="1">
    <citation type="submission" date="2014-04" db="EMBL/GenBank/DDBJ databases">
        <title>Evolutionary Origins and Diversification of the Mycorrhizal Mutualists.</title>
        <authorList>
            <consortium name="DOE Joint Genome Institute"/>
            <consortium name="Mycorrhizal Genomics Consortium"/>
            <person name="Kohler A."/>
            <person name="Kuo A."/>
            <person name="Nagy L.G."/>
            <person name="Floudas D."/>
            <person name="Copeland A."/>
            <person name="Barry K.W."/>
            <person name="Cichocki N."/>
            <person name="Veneault-Fourrey C."/>
            <person name="LaButti K."/>
            <person name="Lindquist E.A."/>
            <person name="Lipzen A."/>
            <person name="Lundell T."/>
            <person name="Morin E."/>
            <person name="Murat C."/>
            <person name="Riley R."/>
            <person name="Ohm R."/>
            <person name="Sun H."/>
            <person name="Tunlid A."/>
            <person name="Henrissat B."/>
            <person name="Grigoriev I.V."/>
            <person name="Hibbett D.S."/>
            <person name="Martin F."/>
        </authorList>
    </citation>
    <scope>NUCLEOTIDE SEQUENCE [LARGE SCALE GENOMIC DNA]</scope>
    <source>
        <strain evidence="8 9">Koide BX008</strain>
    </source>
</reference>
<keyword evidence="3" id="KW-0677">Repeat</keyword>
<dbReference type="FunCoup" id="A0A0C2X685">
    <property type="interactions" value="652"/>
</dbReference>
<evidence type="ECO:0000256" key="2">
    <source>
        <dbReference type="ARBA" id="ARBA00022614"/>
    </source>
</evidence>
<evidence type="ECO:0000256" key="6">
    <source>
        <dbReference type="ARBA" id="ARBA00024238"/>
    </source>
</evidence>
<evidence type="ECO:0000313" key="9">
    <source>
        <dbReference type="Proteomes" id="UP000054549"/>
    </source>
</evidence>
<evidence type="ECO:0000256" key="1">
    <source>
        <dbReference type="ARBA" id="ARBA00004123"/>
    </source>
</evidence>
<dbReference type="InterPro" id="IPR000938">
    <property type="entry name" value="CAP-Gly_domain"/>
</dbReference>
<dbReference type="InterPro" id="IPR044640">
    <property type="entry name" value="RU2A"/>
</dbReference>
<dbReference type="Gene3D" id="2.30.30.190">
    <property type="entry name" value="CAP Gly-rich-like domain"/>
    <property type="match status" value="1"/>
</dbReference>
<feature type="domain" description="CAP-Gly" evidence="7">
    <location>
        <begin position="23"/>
        <end position="67"/>
    </location>
</feature>
<protein>
    <recommendedName>
        <fullName evidence="6">U2 small nuclear ribonucleoprotein A'</fullName>
    </recommendedName>
</protein>
<keyword evidence="9" id="KW-1185">Reference proteome</keyword>
<accession>A0A0C2X685</accession>
<dbReference type="PANTHER" id="PTHR10552:SF6">
    <property type="entry name" value="U2 SMALL NUCLEAR RIBONUCLEOPROTEIN A"/>
    <property type="match status" value="1"/>
</dbReference>